<gene>
    <name evidence="10" type="ORF">D9V41_01720</name>
</gene>
<evidence type="ECO:0000313" key="11">
    <source>
        <dbReference type="Proteomes" id="UP000282515"/>
    </source>
</evidence>
<comment type="similarity">
    <text evidence="8">Belongs to the binding-protein-dependent transport system permease family.</text>
</comment>
<evidence type="ECO:0000256" key="5">
    <source>
        <dbReference type="ARBA" id="ARBA00022692"/>
    </source>
</evidence>
<feature type="transmembrane region" description="Helical" evidence="8">
    <location>
        <begin position="260"/>
        <end position="279"/>
    </location>
</feature>
<evidence type="ECO:0000313" key="10">
    <source>
        <dbReference type="EMBL" id="RLV57380.1"/>
    </source>
</evidence>
<dbReference type="EMBL" id="RDBF01000001">
    <property type="protein sequence ID" value="RLV57380.1"/>
    <property type="molecule type" value="Genomic_DNA"/>
</dbReference>
<dbReference type="SUPFAM" id="SSF161098">
    <property type="entry name" value="MetI-like"/>
    <property type="match status" value="2"/>
</dbReference>
<dbReference type="InterPro" id="IPR000515">
    <property type="entry name" value="MetI-like"/>
</dbReference>
<feature type="domain" description="ABC transmembrane type-1" evidence="9">
    <location>
        <begin position="68"/>
        <end position="276"/>
    </location>
</feature>
<accession>A0A3L8PPX4</accession>
<name>A0A3L8PPX4_9ACTN</name>
<feature type="transmembrane region" description="Helical" evidence="8">
    <location>
        <begin position="413"/>
        <end position="431"/>
    </location>
</feature>
<dbReference type="OrthoDB" id="9775069at2"/>
<dbReference type="PROSITE" id="PS50928">
    <property type="entry name" value="ABC_TM1"/>
    <property type="match status" value="2"/>
</dbReference>
<comment type="caution">
    <text evidence="10">The sequence shown here is derived from an EMBL/GenBank/DDBJ whole genome shotgun (WGS) entry which is preliminary data.</text>
</comment>
<keyword evidence="6 8" id="KW-1133">Transmembrane helix</keyword>
<evidence type="ECO:0000256" key="1">
    <source>
        <dbReference type="ARBA" id="ARBA00004429"/>
    </source>
</evidence>
<keyword evidence="7 8" id="KW-0472">Membrane</keyword>
<dbReference type="InterPro" id="IPR035906">
    <property type="entry name" value="MetI-like_sf"/>
</dbReference>
<feature type="domain" description="ABC transmembrane type-1" evidence="9">
    <location>
        <begin position="367"/>
        <end position="557"/>
    </location>
</feature>
<feature type="transmembrane region" description="Helical" evidence="8">
    <location>
        <begin position="21"/>
        <end position="47"/>
    </location>
</feature>
<keyword evidence="5 8" id="KW-0812">Transmembrane</keyword>
<dbReference type="GO" id="GO:0055085">
    <property type="term" value="P:transmembrane transport"/>
    <property type="evidence" value="ECO:0007669"/>
    <property type="project" value="InterPro"/>
</dbReference>
<keyword evidence="11" id="KW-1185">Reference proteome</keyword>
<feature type="transmembrane region" description="Helical" evidence="8">
    <location>
        <begin position="539"/>
        <end position="560"/>
    </location>
</feature>
<protein>
    <submittedName>
        <fullName evidence="10">Iron ABC transporter permease</fullName>
    </submittedName>
</protein>
<feature type="transmembrane region" description="Helical" evidence="8">
    <location>
        <begin position="153"/>
        <end position="175"/>
    </location>
</feature>
<keyword evidence="4" id="KW-0997">Cell inner membrane</keyword>
<keyword evidence="2 8" id="KW-0813">Transport</keyword>
<evidence type="ECO:0000256" key="6">
    <source>
        <dbReference type="ARBA" id="ARBA00022989"/>
    </source>
</evidence>
<evidence type="ECO:0000256" key="4">
    <source>
        <dbReference type="ARBA" id="ARBA00022519"/>
    </source>
</evidence>
<feature type="transmembrane region" description="Helical" evidence="8">
    <location>
        <begin position="314"/>
        <end position="335"/>
    </location>
</feature>
<evidence type="ECO:0000256" key="3">
    <source>
        <dbReference type="ARBA" id="ARBA00022475"/>
    </source>
</evidence>
<dbReference type="Gene3D" id="1.10.3720.10">
    <property type="entry name" value="MetI-like"/>
    <property type="match status" value="2"/>
</dbReference>
<organism evidence="10 11">
    <name type="scientific">Aeromicrobium phragmitis</name>
    <dbReference type="NCBI Taxonomy" id="2478914"/>
    <lineage>
        <taxon>Bacteria</taxon>
        <taxon>Bacillati</taxon>
        <taxon>Actinomycetota</taxon>
        <taxon>Actinomycetes</taxon>
        <taxon>Propionibacteriales</taxon>
        <taxon>Nocardioidaceae</taxon>
        <taxon>Aeromicrobium</taxon>
    </lineage>
</organism>
<dbReference type="Pfam" id="PF00528">
    <property type="entry name" value="BPD_transp_1"/>
    <property type="match status" value="1"/>
</dbReference>
<evidence type="ECO:0000259" key="9">
    <source>
        <dbReference type="PROSITE" id="PS50928"/>
    </source>
</evidence>
<dbReference type="GO" id="GO:0005886">
    <property type="term" value="C:plasma membrane"/>
    <property type="evidence" value="ECO:0007669"/>
    <property type="project" value="UniProtKB-SubCell"/>
</dbReference>
<feature type="transmembrane region" description="Helical" evidence="8">
    <location>
        <begin position="112"/>
        <end position="133"/>
    </location>
</feature>
<evidence type="ECO:0000256" key="7">
    <source>
        <dbReference type="ARBA" id="ARBA00023136"/>
    </source>
</evidence>
<evidence type="ECO:0000256" key="2">
    <source>
        <dbReference type="ARBA" id="ARBA00022448"/>
    </source>
</evidence>
<comment type="subcellular location">
    <subcellularLocation>
        <location evidence="1">Cell inner membrane</location>
        <topology evidence="1">Multi-pass membrane protein</topology>
    </subcellularLocation>
    <subcellularLocation>
        <location evidence="8">Cell membrane</location>
        <topology evidence="8">Multi-pass membrane protein</topology>
    </subcellularLocation>
</comment>
<proteinExistence type="inferred from homology"/>
<dbReference type="PANTHER" id="PTHR43357">
    <property type="entry name" value="INNER MEMBRANE ABC TRANSPORTER PERMEASE PROTEIN YDCV"/>
    <property type="match status" value="1"/>
</dbReference>
<keyword evidence="3" id="KW-1003">Cell membrane</keyword>
<dbReference type="PANTHER" id="PTHR43357:SF4">
    <property type="entry name" value="INNER MEMBRANE ABC TRANSPORTER PERMEASE PROTEIN YDCV"/>
    <property type="match status" value="1"/>
</dbReference>
<feature type="transmembrane region" description="Helical" evidence="8">
    <location>
        <begin position="218"/>
        <end position="240"/>
    </location>
</feature>
<feature type="transmembrane region" description="Helical" evidence="8">
    <location>
        <begin position="485"/>
        <end position="507"/>
    </location>
</feature>
<reference evidence="10 11" key="1">
    <citation type="submission" date="2018-10" db="EMBL/GenBank/DDBJ databases">
        <title>Aeromicrobium sp. 9W16Y-2 whole genome shotgun sequence.</title>
        <authorList>
            <person name="Li F."/>
        </authorList>
    </citation>
    <scope>NUCLEOTIDE SEQUENCE [LARGE SCALE GENOMIC DNA]</scope>
    <source>
        <strain evidence="10 11">9W16Y-2</strain>
    </source>
</reference>
<sequence length="567" mass="59444">MTTSILAKRSRPMVRVAPLRTICLVLGLLMAALIVLPIVGTIVRTFAESEGLSAFTRAAELDDLGTTLLNTAIVVVVAVSAATLIGTVLAWLSERTTARMGWVSEITPVMPLLVPPVALAVGFVFLFSPRAGVVNVAIRSFTRSEATTGPFNIFSWYGLLSLYVIELIPVVYLVVSAALRSVDPALEQASRTAGAGLFRTFVSVTLPSIRPAVVSSMFMSLTIALTLFSAPAIVGATAGIDVLSVRIVRLLTATYPPETDVAVVLGLLTLICIGAAWTVQLRILAAQRFAVVGGKGQRASLIDLGPWTVPAKGLVLTFLSFATVLPALGLILVSVQRFWSPRIEIATLGFDAYRRVFASGSITREAITNSVALGAAGATIALMIATLCALALRERATGVFRAIDGLLKLPAGMSNIVIAVGILVTFAGSPFNLSGTVAILLLAYVIIYMPQASIAANSAGSLVGRQLTEASSIAGAAPSRTMRRVLLPLMVPSLASGWTLLFVYMAGDLTASVLLASTNTPTVGYVLYEQFTSGSYPTIAALAVVLTSVSSLVAFSVLVLSRRARTT</sequence>
<dbReference type="CDD" id="cd06261">
    <property type="entry name" value="TM_PBP2"/>
    <property type="match status" value="2"/>
</dbReference>
<evidence type="ECO:0000256" key="8">
    <source>
        <dbReference type="RuleBase" id="RU363032"/>
    </source>
</evidence>
<dbReference type="Proteomes" id="UP000282515">
    <property type="component" value="Unassembled WGS sequence"/>
</dbReference>
<feature type="transmembrane region" description="Helical" evidence="8">
    <location>
        <begin position="371"/>
        <end position="392"/>
    </location>
</feature>
<dbReference type="AlphaFoldDB" id="A0A3L8PPX4"/>
<feature type="transmembrane region" description="Helical" evidence="8">
    <location>
        <begin position="67"/>
        <end position="92"/>
    </location>
</feature>